<dbReference type="GO" id="GO:0009694">
    <property type="term" value="P:jasmonic acid metabolic process"/>
    <property type="evidence" value="ECO:0007669"/>
    <property type="project" value="TreeGrafter"/>
</dbReference>
<organism evidence="2 3">
    <name type="scientific">Clitoria ternatea</name>
    <name type="common">Butterfly pea</name>
    <dbReference type="NCBI Taxonomy" id="43366"/>
    <lineage>
        <taxon>Eukaryota</taxon>
        <taxon>Viridiplantae</taxon>
        <taxon>Streptophyta</taxon>
        <taxon>Embryophyta</taxon>
        <taxon>Tracheophyta</taxon>
        <taxon>Spermatophyta</taxon>
        <taxon>Magnoliopsida</taxon>
        <taxon>eudicotyledons</taxon>
        <taxon>Gunneridae</taxon>
        <taxon>Pentapetalae</taxon>
        <taxon>rosids</taxon>
        <taxon>fabids</taxon>
        <taxon>Fabales</taxon>
        <taxon>Fabaceae</taxon>
        <taxon>Papilionoideae</taxon>
        <taxon>50 kb inversion clade</taxon>
        <taxon>NPAAA clade</taxon>
        <taxon>indigoferoid/millettioid clade</taxon>
        <taxon>Phaseoleae</taxon>
        <taxon>Clitoria</taxon>
    </lineage>
</organism>
<dbReference type="Gene3D" id="3.40.50.1820">
    <property type="entry name" value="alpha/beta hydrolase"/>
    <property type="match status" value="1"/>
</dbReference>
<dbReference type="GO" id="GO:0009696">
    <property type="term" value="P:salicylic acid metabolic process"/>
    <property type="evidence" value="ECO:0007669"/>
    <property type="project" value="TreeGrafter"/>
</dbReference>
<protein>
    <recommendedName>
        <fullName evidence="1">AB hydrolase-1 domain-containing protein</fullName>
    </recommendedName>
</protein>
<dbReference type="PANTHER" id="PTHR10992">
    <property type="entry name" value="METHYLESTERASE FAMILY MEMBER"/>
    <property type="match status" value="1"/>
</dbReference>
<dbReference type="Pfam" id="PF00561">
    <property type="entry name" value="Abhydrolase_1"/>
    <property type="match status" value="1"/>
</dbReference>
<dbReference type="SUPFAM" id="SSF53474">
    <property type="entry name" value="alpha/beta-Hydrolases"/>
    <property type="match status" value="1"/>
</dbReference>
<dbReference type="InterPro" id="IPR045889">
    <property type="entry name" value="MES/HNL"/>
</dbReference>
<feature type="domain" description="AB hydrolase-1" evidence="1">
    <location>
        <begin position="28"/>
        <end position="269"/>
    </location>
</feature>
<comment type="caution">
    <text evidence="2">The sequence shown here is derived from an EMBL/GenBank/DDBJ whole genome shotgun (WGS) entry which is preliminary data.</text>
</comment>
<dbReference type="PANTHER" id="PTHR10992:SF1077">
    <property type="entry name" value="ALPHA_BETA FOLD HYDROLASE"/>
    <property type="match status" value="1"/>
</dbReference>
<dbReference type="EMBL" id="JAYKXN010000005">
    <property type="protein sequence ID" value="KAK7286959.1"/>
    <property type="molecule type" value="Genomic_DNA"/>
</dbReference>
<dbReference type="GO" id="GO:0080032">
    <property type="term" value="F:methyl jasmonate esterase activity"/>
    <property type="evidence" value="ECO:0007669"/>
    <property type="project" value="TreeGrafter"/>
</dbReference>
<name>A0AAN9IWX0_CLITE</name>
<dbReference type="GO" id="GO:0080030">
    <property type="term" value="F:methyl indole-3-acetate esterase activity"/>
    <property type="evidence" value="ECO:0007669"/>
    <property type="project" value="TreeGrafter"/>
</dbReference>
<dbReference type="GO" id="GO:0080031">
    <property type="term" value="F:methyl salicylate esterase activity"/>
    <property type="evidence" value="ECO:0007669"/>
    <property type="project" value="TreeGrafter"/>
</dbReference>
<dbReference type="InterPro" id="IPR029058">
    <property type="entry name" value="AB_hydrolase_fold"/>
</dbReference>
<dbReference type="InterPro" id="IPR000073">
    <property type="entry name" value="AB_hydrolase_1"/>
</dbReference>
<accession>A0AAN9IWX0</accession>
<reference evidence="2 3" key="1">
    <citation type="submission" date="2024-01" db="EMBL/GenBank/DDBJ databases">
        <title>The genomes of 5 underutilized Papilionoideae crops provide insights into root nodulation and disease resistance.</title>
        <authorList>
            <person name="Yuan L."/>
        </authorList>
    </citation>
    <scope>NUCLEOTIDE SEQUENCE [LARGE SCALE GENOMIC DNA]</scope>
    <source>
        <strain evidence="2">LY-2023</strain>
        <tissue evidence="2">Leaf</tissue>
    </source>
</reference>
<sequence>MVKGERHFFFILVVLIFISFLVCVNGKHFVLVHGALHGAWCWYKVANQLKLAGHNVTTLDMAASGINPKQMQEVHSISEYHEPLMAFLASLPPKEKVILVGHSFGGLSVSIAMENYPHKISVAVFITATVVSQNLTLQAFLDERARRLGNFLDKQYFILNGSNNAPILSSLGVQHLASRLYQLSPPEDLTLAISLVRPLPAFSSDVKSLWKQTAVTKYRNGRVPKVFLITQKDNLQTEDFQMWIIERTGPYAEVKLIEDSDHMATFSNPKKLSSELLEIAYKY</sequence>
<evidence type="ECO:0000313" key="2">
    <source>
        <dbReference type="EMBL" id="KAK7286959.1"/>
    </source>
</evidence>
<evidence type="ECO:0000313" key="3">
    <source>
        <dbReference type="Proteomes" id="UP001359559"/>
    </source>
</evidence>
<proteinExistence type="predicted"/>
<gene>
    <name evidence="2" type="ORF">RJT34_22336</name>
</gene>
<keyword evidence="3" id="KW-1185">Reference proteome</keyword>
<dbReference type="AlphaFoldDB" id="A0AAN9IWX0"/>
<dbReference type="Proteomes" id="UP001359559">
    <property type="component" value="Unassembled WGS sequence"/>
</dbReference>
<evidence type="ECO:0000259" key="1">
    <source>
        <dbReference type="Pfam" id="PF00561"/>
    </source>
</evidence>